<dbReference type="AlphaFoldDB" id="A0A6C0BEI7"/>
<proteinExistence type="predicted"/>
<accession>A0A6C0BEI7</accession>
<sequence length="548" mass="62742">MKKWIKNLKTKMSSKATINLTPEIETRALNNLGLPLDVLKKGVVNITHHLSDHNGTLFSLHYNQIKLKNVLAGKYPYNNTKIEAIKSCRGAIIDGETGEKVLTAFPWTNLILTDSIPENGILPIRIGNDLKYPKECRYTKCYGGALLRFFSRNGVVKGSTNKRIDASDSHFAESDNFIDIFLTRQDVFETLESLYETCDEDIIHLFILNDRELLVDSRELQNEDRIVYLKSFSIKNPNKKFDLTNFILSKNETSKKPIEICKELSVNEVNRRLSGNKNISQLSNQDFNSSTEKPSLIFFSGGEKVIYENEFGIFTLIPNSCNFRQTIMDGKVNIRKLFVDSVGSKSTDLLEVAFPYESLLEIAGKIQSKSPYDLSLYNIVSGQHLLTVLTNLIFIVPEHRIFECFDIYNSFGSELLKAIHYFNSIKNDVADAVSQRRLESYNGMSSMGVKFKQYVSSKIISCLDDVVDEDFKWSDSQWPTEVTDYFSTQYRDYCDELNDKKLESLSSMKITLMILNAPDDTLYSFLNYETKVKKERIALEKRLNKTIT</sequence>
<organism evidence="1">
    <name type="scientific">viral metagenome</name>
    <dbReference type="NCBI Taxonomy" id="1070528"/>
    <lineage>
        <taxon>unclassified sequences</taxon>
        <taxon>metagenomes</taxon>
        <taxon>organismal metagenomes</taxon>
    </lineage>
</organism>
<name>A0A6C0BEI7_9ZZZZ</name>
<reference evidence="1" key="1">
    <citation type="journal article" date="2020" name="Nature">
        <title>Giant virus diversity and host interactions through global metagenomics.</title>
        <authorList>
            <person name="Schulz F."/>
            <person name="Roux S."/>
            <person name="Paez-Espino D."/>
            <person name="Jungbluth S."/>
            <person name="Walsh D.A."/>
            <person name="Denef V.J."/>
            <person name="McMahon K.D."/>
            <person name="Konstantinidis K.T."/>
            <person name="Eloe-Fadrosh E.A."/>
            <person name="Kyrpides N.C."/>
            <person name="Woyke T."/>
        </authorList>
    </citation>
    <scope>NUCLEOTIDE SEQUENCE</scope>
    <source>
        <strain evidence="1">GVMAG-M-3300010160-4</strain>
    </source>
</reference>
<protein>
    <submittedName>
        <fullName evidence="1">Uncharacterized protein</fullName>
    </submittedName>
</protein>
<evidence type="ECO:0000313" key="1">
    <source>
        <dbReference type="EMBL" id="QHS89818.1"/>
    </source>
</evidence>
<dbReference type="EMBL" id="MN739120">
    <property type="protein sequence ID" value="QHS89818.1"/>
    <property type="molecule type" value="Genomic_DNA"/>
</dbReference>